<comment type="similarity">
    <text evidence="1">Belongs to the peptidase S33 family.</text>
</comment>
<keyword evidence="2 5" id="KW-0732">Signal</keyword>
<dbReference type="PANTHER" id="PTHR43248:SF29">
    <property type="entry name" value="TRIPEPTIDYL AMINOPEPTIDASE"/>
    <property type="match status" value="1"/>
</dbReference>
<evidence type="ECO:0000313" key="8">
    <source>
        <dbReference type="Proteomes" id="UP001596540"/>
    </source>
</evidence>
<dbReference type="Pfam" id="PF00561">
    <property type="entry name" value="Abhydrolase_1"/>
    <property type="match status" value="1"/>
</dbReference>
<feature type="domain" description="AB hydrolase-1" evidence="6">
    <location>
        <begin position="90"/>
        <end position="457"/>
    </location>
</feature>
<feature type="region of interest" description="Disordered" evidence="4">
    <location>
        <begin position="494"/>
        <end position="525"/>
    </location>
</feature>
<keyword evidence="8" id="KW-1185">Reference proteome</keyword>
<dbReference type="InterPro" id="IPR051601">
    <property type="entry name" value="Serine_prot/Carboxylest_S33"/>
</dbReference>
<dbReference type="Proteomes" id="UP001596540">
    <property type="component" value="Unassembled WGS sequence"/>
</dbReference>
<evidence type="ECO:0000256" key="2">
    <source>
        <dbReference type="ARBA" id="ARBA00022729"/>
    </source>
</evidence>
<dbReference type="SUPFAM" id="SSF53474">
    <property type="entry name" value="alpha/beta-Hydrolases"/>
    <property type="match status" value="1"/>
</dbReference>
<evidence type="ECO:0000256" key="3">
    <source>
        <dbReference type="ARBA" id="ARBA00022801"/>
    </source>
</evidence>
<reference evidence="8" key="1">
    <citation type="journal article" date="2019" name="Int. J. Syst. Evol. Microbiol.">
        <title>The Global Catalogue of Microorganisms (GCM) 10K type strain sequencing project: providing services to taxonomists for standard genome sequencing and annotation.</title>
        <authorList>
            <consortium name="The Broad Institute Genomics Platform"/>
            <consortium name="The Broad Institute Genome Sequencing Center for Infectious Disease"/>
            <person name="Wu L."/>
            <person name="Ma J."/>
        </authorList>
    </citation>
    <scope>NUCLEOTIDE SEQUENCE [LARGE SCALE GENOMIC DNA]</scope>
    <source>
        <strain evidence="8">CGMCC 4.7382</strain>
    </source>
</reference>
<dbReference type="PANTHER" id="PTHR43248">
    <property type="entry name" value="2-SUCCINYL-6-HYDROXY-2,4-CYCLOHEXADIENE-1-CARBOXYLATE SYNTHASE"/>
    <property type="match status" value="1"/>
</dbReference>
<dbReference type="GO" id="GO:0016787">
    <property type="term" value="F:hydrolase activity"/>
    <property type="evidence" value="ECO:0007669"/>
    <property type="project" value="UniProtKB-KW"/>
</dbReference>
<sequence length="525" mass="55836">MRRHGFGAVAAVVAGTLLAALAPGAPAAAAPAAALGRLAWQTCTDLQPQEGQRLECATLEVPLDRAPGGTGETVRLALSRVPARAERTGVLLVNPGGPGSPGRDWAAVTAGRLPDDLRDRYDVVGFDPRGTGASTPAIACDPAYFAPVRPDTVPGDRAEERVLLDRAASYARACRRNSGELLDHMRTVDSARDMDAVRAALGVERISYLGYSYGSYLGGVYATLFPQRVDRLVLDSNVDPGTPWYTANLAQSRALDAAADNFFAWVAEHDDVYRLGGTVDQVRRRYYDVRAELAANPLQDRFGPTELESTFVLVAYHSAYWPVLAAALAGYATGKDPGALVKAGADHGESATTDPAHGAYLATQCTDSAWPRDPAVWRRDGRAVHAQAPFQGWNNIWYNAPCMYWPAQSGRWFQVDGSRTGGALLVHASDDGPTPIAGAYAMRQRFPGARLVVEDGGVSHGVALSGNSCVDEAVLRYLRDGTLPEAVAAPGTDAADLSCAPRPEPTPRTAQAAADPFRVPIPVRP</sequence>
<dbReference type="RefSeq" id="WP_379872137.1">
    <property type="nucleotide sequence ID" value="NZ_JBHTBH010000008.1"/>
</dbReference>
<comment type="caution">
    <text evidence="7">The sequence shown here is derived from an EMBL/GenBank/DDBJ whole genome shotgun (WGS) entry which is preliminary data.</text>
</comment>
<keyword evidence="3 7" id="KW-0378">Hydrolase</keyword>
<name>A0ABW2KJU1_9ACTN</name>
<dbReference type="Gene3D" id="3.40.50.1820">
    <property type="entry name" value="alpha/beta hydrolase"/>
    <property type="match status" value="1"/>
</dbReference>
<evidence type="ECO:0000313" key="7">
    <source>
        <dbReference type="EMBL" id="MFC7329486.1"/>
    </source>
</evidence>
<evidence type="ECO:0000256" key="1">
    <source>
        <dbReference type="ARBA" id="ARBA00010088"/>
    </source>
</evidence>
<dbReference type="EMBL" id="JBHTBH010000008">
    <property type="protein sequence ID" value="MFC7329486.1"/>
    <property type="molecule type" value="Genomic_DNA"/>
</dbReference>
<organism evidence="7 8">
    <name type="scientific">Marinactinospora rubrisoli</name>
    <dbReference type="NCBI Taxonomy" id="2715399"/>
    <lineage>
        <taxon>Bacteria</taxon>
        <taxon>Bacillati</taxon>
        <taxon>Actinomycetota</taxon>
        <taxon>Actinomycetes</taxon>
        <taxon>Streptosporangiales</taxon>
        <taxon>Nocardiopsidaceae</taxon>
        <taxon>Marinactinospora</taxon>
    </lineage>
</organism>
<feature type="signal peptide" evidence="5">
    <location>
        <begin position="1"/>
        <end position="19"/>
    </location>
</feature>
<accession>A0ABW2KJU1</accession>
<evidence type="ECO:0000256" key="4">
    <source>
        <dbReference type="SAM" id="MobiDB-lite"/>
    </source>
</evidence>
<evidence type="ECO:0000259" key="6">
    <source>
        <dbReference type="Pfam" id="PF00561"/>
    </source>
</evidence>
<feature type="chain" id="PRO_5046479019" evidence="5">
    <location>
        <begin position="20"/>
        <end position="525"/>
    </location>
</feature>
<evidence type="ECO:0000256" key="5">
    <source>
        <dbReference type="SAM" id="SignalP"/>
    </source>
</evidence>
<gene>
    <name evidence="7" type="ORF">ACFQRF_17270</name>
</gene>
<proteinExistence type="inferred from homology"/>
<dbReference type="InterPro" id="IPR000073">
    <property type="entry name" value="AB_hydrolase_1"/>
</dbReference>
<protein>
    <submittedName>
        <fullName evidence="7">Alpha/beta fold hydrolase</fullName>
    </submittedName>
</protein>
<dbReference type="InterPro" id="IPR029058">
    <property type="entry name" value="AB_hydrolase_fold"/>
</dbReference>